<evidence type="ECO:0000313" key="7">
    <source>
        <dbReference type="EMBL" id="SCA56594.1"/>
    </source>
</evidence>
<dbReference type="SUPFAM" id="SSF55811">
    <property type="entry name" value="Nudix"/>
    <property type="match status" value="1"/>
</dbReference>
<dbReference type="AlphaFoldDB" id="A0A1C3RHB6"/>
<dbReference type="GO" id="GO:0005737">
    <property type="term" value="C:cytoplasm"/>
    <property type="evidence" value="ECO:0007669"/>
    <property type="project" value="TreeGrafter"/>
</dbReference>
<dbReference type="STRING" id="1867952.MTBPR1_240006"/>
<dbReference type="InterPro" id="IPR000086">
    <property type="entry name" value="NUDIX_hydrolase_dom"/>
</dbReference>
<dbReference type="InterPro" id="IPR013078">
    <property type="entry name" value="His_Pase_superF_clade-1"/>
</dbReference>
<evidence type="ECO:0000313" key="8">
    <source>
        <dbReference type="Proteomes" id="UP000231658"/>
    </source>
</evidence>
<dbReference type="PANTHER" id="PTHR12629:SF0">
    <property type="entry name" value="DIPHOSPHOINOSITOL-POLYPHOSPHATE DIPHOSPHATASE"/>
    <property type="match status" value="1"/>
</dbReference>
<dbReference type="InterPro" id="IPR029033">
    <property type="entry name" value="His_PPase_superfam"/>
</dbReference>
<feature type="domain" description="Nudix hydrolase" evidence="6">
    <location>
        <begin position="180"/>
        <end position="309"/>
    </location>
</feature>
<dbReference type="PANTHER" id="PTHR12629">
    <property type="entry name" value="DIPHOSPHOINOSITOL POLYPHOSPHATE PHOSPHOHYDROLASE"/>
    <property type="match status" value="1"/>
</dbReference>
<proteinExistence type="predicted"/>
<dbReference type="Pfam" id="PF00300">
    <property type="entry name" value="His_Phos_1"/>
    <property type="match status" value="1"/>
</dbReference>
<dbReference type="InterPro" id="IPR047198">
    <property type="entry name" value="DDP-like_NUDIX"/>
</dbReference>
<dbReference type="GO" id="GO:0046872">
    <property type="term" value="F:metal ion binding"/>
    <property type="evidence" value="ECO:0007669"/>
    <property type="project" value="UniProtKB-KW"/>
</dbReference>
<dbReference type="Gene3D" id="3.90.79.10">
    <property type="entry name" value="Nucleoside Triphosphate Pyrophosphohydrolase"/>
    <property type="match status" value="1"/>
</dbReference>
<keyword evidence="3" id="KW-0378">Hydrolase</keyword>
<comment type="cofactor">
    <cofactor evidence="1">
        <name>Mg(2+)</name>
        <dbReference type="ChEBI" id="CHEBI:18420"/>
    </cofactor>
</comment>
<keyword evidence="2" id="KW-0479">Metal-binding</keyword>
<sequence length="317" mass="35952">MTRDLLILRHGETKLNHPNGDFARELKNKGKRRAQRLGVWLDEHDLKPDFILTSPAERAHTTAHKCCKSAGLGTKIIQEERSLYNAAPIEVMSEISKISDDVQRLMVVGHNPGLSMLVANLSQKYVPMDPGMLVLLRFEGSWRDLSHADCIQVISPHSLPKTFPFVTAEGKTQERVRPAYYYRQSCVVPYRMMQNGEPEILIISSSAHKHWVVPKGIHEPGMSARESAAQEALEEAGIKGKVHDHELGRYSYEKWQATCTVSVYPMEVTDELSKEEWEESHRLRRWVSLPSALELIGNEKLAAVVEKLHAYLAEKRA</sequence>
<dbReference type="SMART" id="SM00855">
    <property type="entry name" value="PGAM"/>
    <property type="match status" value="1"/>
</dbReference>
<dbReference type="CDD" id="cd04666">
    <property type="entry name" value="NUDIX_DIPP2_like_Nudt4"/>
    <property type="match status" value="1"/>
</dbReference>
<dbReference type="PROSITE" id="PS51462">
    <property type="entry name" value="NUDIX"/>
    <property type="match status" value="1"/>
</dbReference>
<evidence type="ECO:0000256" key="4">
    <source>
        <dbReference type="ARBA" id="ARBA00022842"/>
    </source>
</evidence>
<keyword evidence="4" id="KW-0460">Magnesium</keyword>
<evidence type="ECO:0000256" key="3">
    <source>
        <dbReference type="ARBA" id="ARBA00022801"/>
    </source>
</evidence>
<dbReference type="Proteomes" id="UP000231658">
    <property type="component" value="Unassembled WGS sequence"/>
</dbReference>
<dbReference type="Gene3D" id="3.40.50.1240">
    <property type="entry name" value="Phosphoglycerate mutase-like"/>
    <property type="match status" value="1"/>
</dbReference>
<accession>A0A1C3RHB6</accession>
<protein>
    <submittedName>
        <fullName evidence="7">Phosphoglycerate/bisphosphoglycerate family mutase</fullName>
    </submittedName>
</protein>
<evidence type="ECO:0000256" key="5">
    <source>
        <dbReference type="PIRSR" id="PIRSR613078-2"/>
    </source>
</evidence>
<evidence type="ECO:0000256" key="2">
    <source>
        <dbReference type="ARBA" id="ARBA00022723"/>
    </source>
</evidence>
<dbReference type="OrthoDB" id="7066910at2"/>
<dbReference type="RefSeq" id="WP_083222995.1">
    <property type="nucleotide sequence ID" value="NZ_FLYE01000017.1"/>
</dbReference>
<evidence type="ECO:0000259" key="6">
    <source>
        <dbReference type="PROSITE" id="PS51462"/>
    </source>
</evidence>
<dbReference type="CDD" id="cd07040">
    <property type="entry name" value="HP"/>
    <property type="match status" value="1"/>
</dbReference>
<dbReference type="InterPro" id="IPR015797">
    <property type="entry name" value="NUDIX_hydrolase-like_dom_sf"/>
</dbReference>
<dbReference type="PROSITE" id="PS00175">
    <property type="entry name" value="PG_MUTASE"/>
    <property type="match status" value="1"/>
</dbReference>
<reference evidence="7 8" key="1">
    <citation type="submission" date="2016-07" db="EMBL/GenBank/DDBJ databases">
        <authorList>
            <person name="Lefevre C.T."/>
        </authorList>
    </citation>
    <scope>NUCLEOTIDE SEQUENCE [LARGE SCALE GENOMIC DNA]</scope>
    <source>
        <strain evidence="7">PR1</strain>
    </source>
</reference>
<dbReference type="EMBL" id="FLYE01000017">
    <property type="protein sequence ID" value="SCA56594.1"/>
    <property type="molecule type" value="Genomic_DNA"/>
</dbReference>
<feature type="binding site" evidence="5">
    <location>
        <position position="58"/>
    </location>
    <ligand>
        <name>substrate</name>
    </ligand>
</feature>
<gene>
    <name evidence="7" type="ORF">MTBPR1_240006</name>
</gene>
<feature type="binding site" evidence="5">
    <location>
        <begin position="9"/>
        <end position="16"/>
    </location>
    <ligand>
        <name>substrate</name>
    </ligand>
</feature>
<dbReference type="Pfam" id="PF00293">
    <property type="entry name" value="NUDIX"/>
    <property type="match status" value="1"/>
</dbReference>
<dbReference type="GO" id="GO:0016462">
    <property type="term" value="F:pyrophosphatase activity"/>
    <property type="evidence" value="ECO:0007669"/>
    <property type="project" value="InterPro"/>
</dbReference>
<organism evidence="7 8">
    <name type="scientific">Candidatus Terasakiella magnetica</name>
    <dbReference type="NCBI Taxonomy" id="1867952"/>
    <lineage>
        <taxon>Bacteria</taxon>
        <taxon>Pseudomonadati</taxon>
        <taxon>Pseudomonadota</taxon>
        <taxon>Alphaproteobacteria</taxon>
        <taxon>Rhodospirillales</taxon>
        <taxon>Terasakiellaceae</taxon>
        <taxon>Terasakiella</taxon>
    </lineage>
</organism>
<keyword evidence="8" id="KW-1185">Reference proteome</keyword>
<dbReference type="SUPFAM" id="SSF53254">
    <property type="entry name" value="Phosphoglycerate mutase-like"/>
    <property type="match status" value="1"/>
</dbReference>
<evidence type="ECO:0000256" key="1">
    <source>
        <dbReference type="ARBA" id="ARBA00001946"/>
    </source>
</evidence>
<dbReference type="InterPro" id="IPR001345">
    <property type="entry name" value="PG/BPGM_mutase_AS"/>
</dbReference>
<name>A0A1C3RHB6_9PROT</name>